<sequence length="114" mass="13130">VGADRNSIYLYSVRSTYVCPYSFIGYNISWKYRLVEDEHAEWKKVVDNDDNTALACNFTLSAYDLRASRLIAATPDEPIDLRYARDFLEKTNVTVRIVRGDRLSEPANNFTLNP</sequence>
<keyword evidence="2" id="KW-1185">Reference proteome</keyword>
<name>A0AAN5DE71_9BILA</name>
<feature type="non-terminal residue" evidence="1">
    <location>
        <position position="1"/>
    </location>
</feature>
<comment type="caution">
    <text evidence="1">The sequence shown here is derived from an EMBL/GenBank/DDBJ whole genome shotgun (WGS) entry which is preliminary data.</text>
</comment>
<organism evidence="1 2">
    <name type="scientific">Pristionchus mayeri</name>
    <dbReference type="NCBI Taxonomy" id="1317129"/>
    <lineage>
        <taxon>Eukaryota</taxon>
        <taxon>Metazoa</taxon>
        <taxon>Ecdysozoa</taxon>
        <taxon>Nematoda</taxon>
        <taxon>Chromadorea</taxon>
        <taxon>Rhabditida</taxon>
        <taxon>Rhabditina</taxon>
        <taxon>Diplogasteromorpha</taxon>
        <taxon>Diplogasteroidea</taxon>
        <taxon>Neodiplogasteridae</taxon>
        <taxon>Pristionchus</taxon>
    </lineage>
</organism>
<dbReference type="Proteomes" id="UP001328107">
    <property type="component" value="Unassembled WGS sequence"/>
</dbReference>
<gene>
    <name evidence="1" type="ORF">PMAYCL1PPCAC_31733</name>
</gene>
<accession>A0AAN5DE71</accession>
<protein>
    <submittedName>
        <fullName evidence="1">Uncharacterized protein</fullName>
    </submittedName>
</protein>
<proteinExistence type="predicted"/>
<reference evidence="2" key="1">
    <citation type="submission" date="2022-10" db="EMBL/GenBank/DDBJ databases">
        <title>Genome assembly of Pristionchus species.</title>
        <authorList>
            <person name="Yoshida K."/>
            <person name="Sommer R.J."/>
        </authorList>
    </citation>
    <scope>NUCLEOTIDE SEQUENCE [LARGE SCALE GENOMIC DNA]</scope>
    <source>
        <strain evidence="2">RS5460</strain>
    </source>
</reference>
<evidence type="ECO:0000313" key="1">
    <source>
        <dbReference type="EMBL" id="GMR61538.1"/>
    </source>
</evidence>
<feature type="non-terminal residue" evidence="1">
    <location>
        <position position="114"/>
    </location>
</feature>
<evidence type="ECO:0000313" key="2">
    <source>
        <dbReference type="Proteomes" id="UP001328107"/>
    </source>
</evidence>
<dbReference type="EMBL" id="BTRK01000006">
    <property type="protein sequence ID" value="GMR61538.1"/>
    <property type="molecule type" value="Genomic_DNA"/>
</dbReference>
<dbReference type="AlphaFoldDB" id="A0AAN5DE71"/>